<reference evidence="2 3" key="1">
    <citation type="submission" date="2014-04" db="EMBL/GenBank/DDBJ databases">
        <authorList>
            <consortium name="DOE Joint Genome Institute"/>
            <person name="Kuo A."/>
            <person name="Kohler A."/>
            <person name="Jargeat P."/>
            <person name="Nagy L.G."/>
            <person name="Floudas D."/>
            <person name="Copeland A."/>
            <person name="Barry K.W."/>
            <person name="Cichocki N."/>
            <person name="Veneault-Fourrey C."/>
            <person name="LaButti K."/>
            <person name="Lindquist E.A."/>
            <person name="Lipzen A."/>
            <person name="Lundell T."/>
            <person name="Morin E."/>
            <person name="Murat C."/>
            <person name="Sun H."/>
            <person name="Tunlid A."/>
            <person name="Henrissat B."/>
            <person name="Grigoriev I.V."/>
            <person name="Hibbett D.S."/>
            <person name="Martin F."/>
            <person name="Nordberg H.P."/>
            <person name="Cantor M.N."/>
            <person name="Hua S.X."/>
        </authorList>
    </citation>
    <scope>NUCLEOTIDE SEQUENCE [LARGE SCALE GENOMIC DNA]</scope>
    <source>
        <strain evidence="2 3">Ve08.2h10</strain>
    </source>
</reference>
<gene>
    <name evidence="2" type="ORF">PAXRUDRAFT_20043</name>
</gene>
<dbReference type="OrthoDB" id="3269403at2759"/>
<keyword evidence="3" id="KW-1185">Reference proteome</keyword>
<feature type="region of interest" description="Disordered" evidence="1">
    <location>
        <begin position="397"/>
        <end position="421"/>
    </location>
</feature>
<evidence type="ECO:0000256" key="1">
    <source>
        <dbReference type="SAM" id="MobiDB-lite"/>
    </source>
</evidence>
<proteinExistence type="predicted"/>
<evidence type="ECO:0000313" key="2">
    <source>
        <dbReference type="EMBL" id="KIK74273.1"/>
    </source>
</evidence>
<dbReference type="HOGENOM" id="CLU_013426_0_0_1"/>
<dbReference type="EMBL" id="KN829010">
    <property type="protein sequence ID" value="KIK74273.1"/>
    <property type="molecule type" value="Genomic_DNA"/>
</dbReference>
<dbReference type="AlphaFoldDB" id="A0A0D0CFV9"/>
<evidence type="ECO:0000313" key="3">
    <source>
        <dbReference type="Proteomes" id="UP000054538"/>
    </source>
</evidence>
<accession>A0A0D0CFV9</accession>
<reference evidence="3" key="2">
    <citation type="submission" date="2015-01" db="EMBL/GenBank/DDBJ databases">
        <title>Evolutionary Origins and Diversification of the Mycorrhizal Mutualists.</title>
        <authorList>
            <consortium name="DOE Joint Genome Institute"/>
            <consortium name="Mycorrhizal Genomics Consortium"/>
            <person name="Kohler A."/>
            <person name="Kuo A."/>
            <person name="Nagy L.G."/>
            <person name="Floudas D."/>
            <person name="Copeland A."/>
            <person name="Barry K.W."/>
            <person name="Cichocki N."/>
            <person name="Veneault-Fourrey C."/>
            <person name="LaButti K."/>
            <person name="Lindquist E.A."/>
            <person name="Lipzen A."/>
            <person name="Lundell T."/>
            <person name="Morin E."/>
            <person name="Murat C."/>
            <person name="Riley R."/>
            <person name="Ohm R."/>
            <person name="Sun H."/>
            <person name="Tunlid A."/>
            <person name="Henrissat B."/>
            <person name="Grigoriev I.V."/>
            <person name="Hibbett D.S."/>
            <person name="Martin F."/>
        </authorList>
    </citation>
    <scope>NUCLEOTIDE SEQUENCE [LARGE SCALE GENOMIC DNA]</scope>
    <source>
        <strain evidence="3">Ve08.2h10</strain>
    </source>
</reference>
<dbReference type="InParanoid" id="A0A0D0CFV9"/>
<dbReference type="Proteomes" id="UP000054538">
    <property type="component" value="Unassembled WGS sequence"/>
</dbReference>
<sequence>MAEIEVSTQEHVAKLNEIQSQMEEIQASKTTKIEARVQEHVAKLKEVMQADKEWELANIEQRYSCSRKNNDQREAPALPSSIDPVSEGADNVPEINPVDVPSMIDAISKGVKVVIRNIFVNGNHLPTPACNSQRKKNDDRVLQLEKEADLAEHHNFVLVEVRQLFKGILGITQDIDIITYDTAAPKDIHEYEYEDGPSPDHDNLAFDLSHNYSSPWNTYILEHLLRELQERCSKEKWPVTRSDNYIREILKDRYKRLRTVWLGAQPKLTTRGVAETPFETEARLVEERKKAAKESRQTTQRRNKYYRRIAVLKYMIMIKSDGKAPPGEANINVASWQWLHCLIETLGEHGMSSEESSVENGVENVLRVKQMEWRRNIDHELEIIDRERVLDSDIFSAQGSKPLPRKRATDNPPTSRNPVNGLPLALYDSAWLLRLTERQSEILQASEVTFPWIKVVVT</sequence>
<organism evidence="2 3">
    <name type="scientific">Paxillus rubicundulus Ve08.2h10</name>
    <dbReference type="NCBI Taxonomy" id="930991"/>
    <lineage>
        <taxon>Eukaryota</taxon>
        <taxon>Fungi</taxon>
        <taxon>Dikarya</taxon>
        <taxon>Basidiomycota</taxon>
        <taxon>Agaricomycotina</taxon>
        <taxon>Agaricomycetes</taxon>
        <taxon>Agaricomycetidae</taxon>
        <taxon>Boletales</taxon>
        <taxon>Paxilineae</taxon>
        <taxon>Paxillaceae</taxon>
        <taxon>Paxillus</taxon>
    </lineage>
</organism>
<protein>
    <submittedName>
        <fullName evidence="2">Uncharacterized protein</fullName>
    </submittedName>
</protein>
<feature type="region of interest" description="Disordered" evidence="1">
    <location>
        <begin position="65"/>
        <end position="89"/>
    </location>
</feature>
<name>A0A0D0CFV9_9AGAM</name>
<dbReference type="STRING" id="930991.A0A0D0CFV9"/>